<dbReference type="AlphaFoldDB" id="A0A0R3RZE7"/>
<evidence type="ECO:0000313" key="1">
    <source>
        <dbReference type="Proteomes" id="UP000050640"/>
    </source>
</evidence>
<reference evidence="2" key="1">
    <citation type="submission" date="2017-02" db="UniProtKB">
        <authorList>
            <consortium name="WormBaseParasite"/>
        </authorList>
    </citation>
    <scope>IDENTIFICATION</scope>
</reference>
<accession>A0A0R3RZE7</accession>
<keyword evidence="1" id="KW-1185">Reference proteome</keyword>
<evidence type="ECO:0000313" key="2">
    <source>
        <dbReference type="WBParaSite" id="EEL_0000770101-mRNA-1"/>
    </source>
</evidence>
<dbReference type="Proteomes" id="UP000050640">
    <property type="component" value="Unplaced"/>
</dbReference>
<organism evidence="1 2">
    <name type="scientific">Elaeophora elaphi</name>
    <dbReference type="NCBI Taxonomy" id="1147741"/>
    <lineage>
        <taxon>Eukaryota</taxon>
        <taxon>Metazoa</taxon>
        <taxon>Ecdysozoa</taxon>
        <taxon>Nematoda</taxon>
        <taxon>Chromadorea</taxon>
        <taxon>Rhabditida</taxon>
        <taxon>Spirurina</taxon>
        <taxon>Spiruromorpha</taxon>
        <taxon>Filarioidea</taxon>
        <taxon>Onchocercidae</taxon>
        <taxon>Elaeophora</taxon>
    </lineage>
</organism>
<dbReference type="WBParaSite" id="EEL_0000770101-mRNA-1">
    <property type="protein sequence ID" value="EEL_0000770101-mRNA-1"/>
    <property type="gene ID" value="EEL_0000770101"/>
</dbReference>
<proteinExistence type="predicted"/>
<sequence>MDLNCDEANSTRTSSISYVDAPSTARGNPLNKGAVDFEFRFVASELEKKCHEYDRIAGAKIINAANETRKSDEKIL</sequence>
<protein>
    <submittedName>
        <fullName evidence="2">Kinesin motor domain-containing protein</fullName>
    </submittedName>
</protein>
<name>A0A0R3RZE7_9BILA</name>